<keyword evidence="1" id="KW-0732">Signal</keyword>
<dbReference type="InterPro" id="IPR046603">
    <property type="entry name" value="DUF6662"/>
</dbReference>
<gene>
    <name evidence="2" type="ORF">NWE73_17500</name>
</gene>
<dbReference type="RefSeq" id="WP_277579657.1">
    <property type="nucleotide sequence ID" value="NZ_JANRMI010000006.1"/>
</dbReference>
<evidence type="ECO:0000313" key="3">
    <source>
        <dbReference type="Proteomes" id="UP001152321"/>
    </source>
</evidence>
<proteinExistence type="predicted"/>
<feature type="chain" id="PRO_5046312397" evidence="1">
    <location>
        <begin position="26"/>
        <end position="299"/>
    </location>
</feature>
<dbReference type="EMBL" id="JANRMI010000006">
    <property type="protein sequence ID" value="MDG0818182.1"/>
    <property type="molecule type" value="Genomic_DNA"/>
</dbReference>
<evidence type="ECO:0000256" key="1">
    <source>
        <dbReference type="SAM" id="SignalP"/>
    </source>
</evidence>
<evidence type="ECO:0000313" key="2">
    <source>
        <dbReference type="EMBL" id="MDG0818182.1"/>
    </source>
</evidence>
<dbReference type="Pfam" id="PF20367">
    <property type="entry name" value="DUF6662"/>
    <property type="match status" value="1"/>
</dbReference>
<keyword evidence="3" id="KW-1185">Reference proteome</keyword>
<comment type="caution">
    <text evidence="2">The sequence shown here is derived from an EMBL/GenBank/DDBJ whole genome shotgun (WGS) entry which is preliminary data.</text>
</comment>
<reference evidence="2" key="1">
    <citation type="submission" date="2022-08" db="EMBL/GenBank/DDBJ databases">
        <title>Novel Bdellovibrio Species Isolated from Svalbard: Designation Bdellovibrio svalbardensis.</title>
        <authorList>
            <person name="Mitchell R.J."/>
            <person name="Choi S.Y."/>
        </authorList>
    </citation>
    <scope>NUCLEOTIDE SEQUENCE</scope>
    <source>
        <strain evidence="2">PAP01</strain>
    </source>
</reference>
<feature type="signal peptide" evidence="1">
    <location>
        <begin position="1"/>
        <end position="25"/>
    </location>
</feature>
<sequence length="299" mass="33605">MSKFNAFKMFAAVMAVCLTTGLAQADENLFGYIRGAETLPQGSWDLYQVLTSRTDKGKGTYSALDSKTEIEYGATNSLSISGALMMQSIYSSGITVDAYIPKDINSGMSPSGLEFSAKYNFLSPAKDDVGFSTYFALLHSWRDKHSGQDKDSTSAELEFILQKYFLEGELIWVLNTGMESTYAQRYYIPDLDPGFEWPTHPEMEIALNAGMGLSYRFMPNWFVGAELSYETEYETEVGQERWSTFAGPNLHYATAGWWTTLTWFPQIQGAPAYDGQQDANLHLIEKTKQEVRFKVGINF</sequence>
<dbReference type="Proteomes" id="UP001152321">
    <property type="component" value="Unassembled WGS sequence"/>
</dbReference>
<name>A0ABT6DMT4_9BACT</name>
<protein>
    <submittedName>
        <fullName evidence="2">Uncharacterized protein</fullName>
    </submittedName>
</protein>
<organism evidence="2 3">
    <name type="scientific">Bdellovibrio svalbardensis</name>
    <dbReference type="NCBI Taxonomy" id="2972972"/>
    <lineage>
        <taxon>Bacteria</taxon>
        <taxon>Pseudomonadati</taxon>
        <taxon>Bdellovibrionota</taxon>
        <taxon>Bdellovibrionia</taxon>
        <taxon>Bdellovibrionales</taxon>
        <taxon>Pseudobdellovibrionaceae</taxon>
        <taxon>Bdellovibrio</taxon>
    </lineage>
</organism>
<accession>A0ABT6DMT4</accession>